<evidence type="ECO:0000313" key="7">
    <source>
        <dbReference type="EMBL" id="MEQ3362067.1"/>
    </source>
</evidence>
<accession>A0ABV1JBL3</accession>
<feature type="transmembrane region" description="Helical" evidence="5">
    <location>
        <begin position="89"/>
        <end position="107"/>
    </location>
</feature>
<dbReference type="PROSITE" id="PS50043">
    <property type="entry name" value="HTH_LUXR_2"/>
    <property type="match status" value="1"/>
</dbReference>
<organism evidence="7 8">
    <name type="scientific">Raoultibacter massiliensis</name>
    <dbReference type="NCBI Taxonomy" id="1852371"/>
    <lineage>
        <taxon>Bacteria</taxon>
        <taxon>Bacillati</taxon>
        <taxon>Actinomycetota</taxon>
        <taxon>Coriobacteriia</taxon>
        <taxon>Eggerthellales</taxon>
        <taxon>Eggerthellaceae</taxon>
        <taxon>Raoultibacter</taxon>
    </lineage>
</organism>
<evidence type="ECO:0000259" key="6">
    <source>
        <dbReference type="PROSITE" id="PS50043"/>
    </source>
</evidence>
<evidence type="ECO:0000256" key="1">
    <source>
        <dbReference type="ARBA" id="ARBA00023015"/>
    </source>
</evidence>
<dbReference type="PANTHER" id="PTHR44688">
    <property type="entry name" value="DNA-BINDING TRANSCRIPTIONAL ACTIVATOR DEVR_DOSR"/>
    <property type="match status" value="1"/>
</dbReference>
<feature type="region of interest" description="Disordered" evidence="4">
    <location>
        <begin position="426"/>
        <end position="448"/>
    </location>
</feature>
<feature type="transmembrane region" description="Helical" evidence="5">
    <location>
        <begin position="175"/>
        <end position="193"/>
    </location>
</feature>
<keyword evidence="2" id="KW-0238">DNA-binding</keyword>
<feature type="transmembrane region" description="Helical" evidence="5">
    <location>
        <begin position="306"/>
        <end position="331"/>
    </location>
</feature>
<keyword evidence="5" id="KW-0812">Transmembrane</keyword>
<dbReference type="Gene3D" id="1.10.10.10">
    <property type="entry name" value="Winged helix-like DNA-binding domain superfamily/Winged helix DNA-binding domain"/>
    <property type="match status" value="1"/>
</dbReference>
<feature type="transmembrane region" description="Helical" evidence="5">
    <location>
        <begin position="280"/>
        <end position="300"/>
    </location>
</feature>
<feature type="transmembrane region" description="Helical" evidence="5">
    <location>
        <begin position="56"/>
        <end position="77"/>
    </location>
</feature>
<feature type="transmembrane region" description="Helical" evidence="5">
    <location>
        <begin position="113"/>
        <end position="136"/>
    </location>
</feature>
<protein>
    <submittedName>
        <fullName evidence="7">Helix-turn-helix transcriptional regulator</fullName>
    </submittedName>
</protein>
<dbReference type="SUPFAM" id="SSF103473">
    <property type="entry name" value="MFS general substrate transporter"/>
    <property type="match status" value="1"/>
</dbReference>
<dbReference type="Proteomes" id="UP001487305">
    <property type="component" value="Unassembled WGS sequence"/>
</dbReference>
<keyword evidence="8" id="KW-1185">Reference proteome</keyword>
<keyword evidence="1" id="KW-0805">Transcription regulation</keyword>
<dbReference type="InterPro" id="IPR036259">
    <property type="entry name" value="MFS_trans_sf"/>
</dbReference>
<feature type="transmembrane region" description="Helical" evidence="5">
    <location>
        <begin position="249"/>
        <end position="271"/>
    </location>
</feature>
<proteinExistence type="predicted"/>
<feature type="transmembrane region" description="Helical" evidence="5">
    <location>
        <begin position="371"/>
        <end position="391"/>
    </location>
</feature>
<dbReference type="EMBL" id="JBBNOP010000002">
    <property type="protein sequence ID" value="MEQ3362067.1"/>
    <property type="molecule type" value="Genomic_DNA"/>
</dbReference>
<evidence type="ECO:0000256" key="4">
    <source>
        <dbReference type="SAM" id="MobiDB-lite"/>
    </source>
</evidence>
<dbReference type="InterPro" id="IPR000792">
    <property type="entry name" value="Tscrpt_reg_LuxR_C"/>
</dbReference>
<dbReference type="CDD" id="cd06170">
    <property type="entry name" value="LuxR_C_like"/>
    <property type="match status" value="1"/>
</dbReference>
<dbReference type="InterPro" id="IPR016032">
    <property type="entry name" value="Sig_transdc_resp-reg_C-effctor"/>
</dbReference>
<keyword evidence="5" id="KW-1133">Transmembrane helix</keyword>
<name>A0ABV1JBL3_9ACTN</name>
<keyword evidence="5" id="KW-0472">Membrane</keyword>
<feature type="domain" description="HTH luxR-type" evidence="6">
    <location>
        <begin position="453"/>
        <end position="518"/>
    </location>
</feature>
<dbReference type="PROSITE" id="PS00622">
    <property type="entry name" value="HTH_LUXR_1"/>
    <property type="match status" value="1"/>
</dbReference>
<dbReference type="InterPro" id="IPR036388">
    <property type="entry name" value="WH-like_DNA-bd_sf"/>
</dbReference>
<dbReference type="SUPFAM" id="SSF46894">
    <property type="entry name" value="C-terminal effector domain of the bipartite response regulators"/>
    <property type="match status" value="1"/>
</dbReference>
<sequence>MATAATAPEDKRSMRMIWKTLRLRHLGLAFFWACSMLTFRSTFLLCDALGTPENETLVIVVSFAANAATLFAISSIIEGDPKRYEKMPAWVFAAFIIVGIVLLNVSGRLDVHLTMPTLIAGSVVTGVGYGYFWGSWAQVYGQMHPSRTSFYIPAVFLLTTTIFLLASFADEQLGIPILALMVPLPLIALACLARSRKEVTLAAPKHDKSPVYLAAMSSLWSLILAGLILSCLFGFVWEMTVFSVGSVNAAHQMPLFLNFIVAITLTALALLGRKRIDISMAYRIIVPVIVAAFVVMPFFWEGNSVLLNAVVSACFGAFDVILWYMVVATAYDFSASGFIIGGLVRALSIISRLLGIGIGYIVMMIPDRPPLVIVGISLGAVYLLGMLFLLYRRRQTRTLAKDAEGTAFEHMQKQAGSYSDRAIGTEQGSASAQAPGTESTESETNSPESVYELIAEDYGLTRREAEVLPYLAKGRSAKVIAGALYVSESTIRTHTRRILEKTALHSKQDLIDLIERYG</sequence>
<feature type="compositionally biased region" description="Low complexity" evidence="4">
    <location>
        <begin position="437"/>
        <end position="448"/>
    </location>
</feature>
<feature type="compositionally biased region" description="Polar residues" evidence="4">
    <location>
        <begin position="426"/>
        <end position="436"/>
    </location>
</feature>
<feature type="transmembrane region" description="Helical" evidence="5">
    <location>
        <begin position="213"/>
        <end position="237"/>
    </location>
</feature>
<evidence type="ECO:0000313" key="8">
    <source>
        <dbReference type="Proteomes" id="UP001487305"/>
    </source>
</evidence>
<feature type="transmembrane region" description="Helical" evidence="5">
    <location>
        <begin position="148"/>
        <end position="169"/>
    </location>
</feature>
<keyword evidence="3" id="KW-0804">Transcription</keyword>
<evidence type="ECO:0000256" key="2">
    <source>
        <dbReference type="ARBA" id="ARBA00023125"/>
    </source>
</evidence>
<dbReference type="PANTHER" id="PTHR44688:SF16">
    <property type="entry name" value="DNA-BINDING TRANSCRIPTIONAL ACTIVATOR DEVR_DOSR"/>
    <property type="match status" value="1"/>
</dbReference>
<comment type="caution">
    <text evidence="7">The sequence shown here is derived from an EMBL/GenBank/DDBJ whole genome shotgun (WGS) entry which is preliminary data.</text>
</comment>
<evidence type="ECO:0000256" key="3">
    <source>
        <dbReference type="ARBA" id="ARBA00023163"/>
    </source>
</evidence>
<reference evidence="7 8" key="1">
    <citation type="submission" date="2024-04" db="EMBL/GenBank/DDBJ databases">
        <title>Human intestinal bacterial collection.</title>
        <authorList>
            <person name="Pauvert C."/>
            <person name="Hitch T.C.A."/>
            <person name="Clavel T."/>
        </authorList>
    </citation>
    <scope>NUCLEOTIDE SEQUENCE [LARGE SCALE GENOMIC DNA]</scope>
    <source>
        <strain evidence="7 8">CLA-KB-H42</strain>
    </source>
</reference>
<dbReference type="PRINTS" id="PR00038">
    <property type="entry name" value="HTHLUXR"/>
</dbReference>
<feature type="transmembrane region" description="Helical" evidence="5">
    <location>
        <begin position="343"/>
        <end position="365"/>
    </location>
</feature>
<gene>
    <name evidence="7" type="ORF">AAA083_03640</name>
</gene>
<dbReference type="SMART" id="SM00421">
    <property type="entry name" value="HTH_LUXR"/>
    <property type="match status" value="1"/>
</dbReference>
<dbReference type="Pfam" id="PF00196">
    <property type="entry name" value="GerE"/>
    <property type="match status" value="1"/>
</dbReference>
<dbReference type="RefSeq" id="WP_349227178.1">
    <property type="nucleotide sequence ID" value="NZ_JBBNOP010000002.1"/>
</dbReference>
<evidence type="ECO:0000256" key="5">
    <source>
        <dbReference type="SAM" id="Phobius"/>
    </source>
</evidence>